<evidence type="ECO:0000256" key="1">
    <source>
        <dbReference type="ARBA" id="ARBA00004123"/>
    </source>
</evidence>
<dbReference type="Pfam" id="PF13656">
    <property type="entry name" value="RNA_pol_L_2"/>
    <property type="match status" value="1"/>
</dbReference>
<evidence type="ECO:0000256" key="5">
    <source>
        <dbReference type="ARBA" id="ARBA00025751"/>
    </source>
</evidence>
<dbReference type="InterPro" id="IPR008193">
    <property type="entry name" value="RNA_pol_Rpb11_13-16kDa_CS"/>
</dbReference>
<dbReference type="GO" id="GO:0046983">
    <property type="term" value="F:protein dimerization activity"/>
    <property type="evidence" value="ECO:0007669"/>
    <property type="project" value="InterPro"/>
</dbReference>
<dbReference type="AlphaFoldDB" id="A0A7S0YES9"/>
<feature type="domain" description="DNA-directed RNA polymerase RBP11-like dimerisation" evidence="6">
    <location>
        <begin position="30"/>
        <end position="103"/>
    </location>
</feature>
<keyword evidence="3" id="KW-0804">Transcription</keyword>
<reference evidence="7" key="1">
    <citation type="submission" date="2021-01" db="EMBL/GenBank/DDBJ databases">
        <authorList>
            <person name="Corre E."/>
            <person name="Pelletier E."/>
            <person name="Niang G."/>
            <person name="Scheremetjew M."/>
            <person name="Finn R."/>
            <person name="Kale V."/>
            <person name="Holt S."/>
            <person name="Cochrane G."/>
            <person name="Meng A."/>
            <person name="Brown T."/>
            <person name="Cohen L."/>
        </authorList>
    </citation>
    <scope>NUCLEOTIDE SEQUENCE</scope>
    <source>
        <strain evidence="7">SAG 63-3</strain>
    </source>
</reference>
<dbReference type="InterPro" id="IPR036603">
    <property type="entry name" value="RBP11-like"/>
</dbReference>
<comment type="subcellular location">
    <subcellularLocation>
        <location evidence="1">Nucleus</location>
    </subcellularLocation>
</comment>
<dbReference type="InterPro" id="IPR037685">
    <property type="entry name" value="RBP11"/>
</dbReference>
<evidence type="ECO:0000256" key="2">
    <source>
        <dbReference type="ARBA" id="ARBA00022478"/>
    </source>
</evidence>
<evidence type="ECO:0000259" key="6">
    <source>
        <dbReference type="Pfam" id="PF13656"/>
    </source>
</evidence>
<dbReference type="InterPro" id="IPR022905">
    <property type="entry name" value="Rpo11-like"/>
</dbReference>
<protein>
    <recommendedName>
        <fullName evidence="6">DNA-directed RNA polymerase RBP11-like dimerisation domain-containing protein</fullName>
    </recommendedName>
</protein>
<organism evidence="7">
    <name type="scientific">Polytomella parva</name>
    <dbReference type="NCBI Taxonomy" id="51329"/>
    <lineage>
        <taxon>Eukaryota</taxon>
        <taxon>Viridiplantae</taxon>
        <taxon>Chlorophyta</taxon>
        <taxon>core chlorophytes</taxon>
        <taxon>Chlorophyceae</taxon>
        <taxon>CS clade</taxon>
        <taxon>Chlamydomonadales</taxon>
        <taxon>Chlamydomonadaceae</taxon>
        <taxon>Polytomella</taxon>
    </lineage>
</organism>
<accession>A0A7S0YES9</accession>
<evidence type="ECO:0000313" key="7">
    <source>
        <dbReference type="EMBL" id="CAD8772355.1"/>
    </source>
</evidence>
<dbReference type="InterPro" id="IPR009025">
    <property type="entry name" value="RBP11-like_dimer"/>
</dbReference>
<dbReference type="PANTHER" id="PTHR13946">
    <property type="entry name" value="DNA-DIRECTED RNA POLYMERASE I,II,III"/>
    <property type="match status" value="1"/>
</dbReference>
<dbReference type="GO" id="GO:0003899">
    <property type="term" value="F:DNA-directed RNA polymerase activity"/>
    <property type="evidence" value="ECO:0007669"/>
    <property type="project" value="InterPro"/>
</dbReference>
<evidence type="ECO:0000256" key="4">
    <source>
        <dbReference type="ARBA" id="ARBA00023242"/>
    </source>
</evidence>
<dbReference type="SUPFAM" id="SSF55257">
    <property type="entry name" value="RBP11-like subunits of RNA polymerase"/>
    <property type="match status" value="1"/>
</dbReference>
<sequence>MNQPDRYSNVLFGQDVQKCEIKKDTRLQNAATFTFLSEDHTMGNLIRMKLHEDPKVVFAGYRIPHPLEPKMVVRVQTTNDYPADMAITTALSTLGNEFHAFSNEFDQQRENFWKRN</sequence>
<dbReference type="GO" id="GO:0005665">
    <property type="term" value="C:RNA polymerase II, core complex"/>
    <property type="evidence" value="ECO:0007669"/>
    <property type="project" value="InterPro"/>
</dbReference>
<dbReference type="EMBL" id="HBFM01014019">
    <property type="protein sequence ID" value="CAD8772355.1"/>
    <property type="molecule type" value="Transcribed_RNA"/>
</dbReference>
<dbReference type="PROSITE" id="PS01154">
    <property type="entry name" value="RNA_POL_L_13KD"/>
    <property type="match status" value="1"/>
</dbReference>
<comment type="similarity">
    <text evidence="5">Belongs to the archaeal Rpo11/eukaryotic RPB11/RPC19 RNA polymerase subunit family.</text>
</comment>
<name>A0A7S0YES9_9CHLO</name>
<dbReference type="GO" id="GO:0003677">
    <property type="term" value="F:DNA binding"/>
    <property type="evidence" value="ECO:0007669"/>
    <property type="project" value="InterPro"/>
</dbReference>
<gene>
    <name evidence="7" type="ORF">PPAR00522_LOCUS8760</name>
</gene>
<evidence type="ECO:0000256" key="3">
    <source>
        <dbReference type="ARBA" id="ARBA00023163"/>
    </source>
</evidence>
<dbReference type="CDD" id="cd06926">
    <property type="entry name" value="RNAP_II_RPB11"/>
    <property type="match status" value="1"/>
</dbReference>
<proteinExistence type="inferred from homology"/>
<dbReference type="HAMAP" id="MF_00261">
    <property type="entry name" value="RNApol_arch_Rpo11"/>
    <property type="match status" value="1"/>
</dbReference>
<keyword evidence="2" id="KW-0240">DNA-directed RNA polymerase</keyword>
<dbReference type="Gene3D" id="3.30.1360.10">
    <property type="entry name" value="RNA polymerase, RBP11-like subunit"/>
    <property type="match status" value="1"/>
</dbReference>
<dbReference type="PANTHER" id="PTHR13946:SF16">
    <property type="entry name" value="DNA-DIRECTED RNA POLYMERASE II SUBUNIT RPB11"/>
    <property type="match status" value="1"/>
</dbReference>
<keyword evidence="4" id="KW-0539">Nucleus</keyword>
<dbReference type="GO" id="GO:0006366">
    <property type="term" value="P:transcription by RNA polymerase II"/>
    <property type="evidence" value="ECO:0007669"/>
    <property type="project" value="InterPro"/>
</dbReference>